<feature type="transmembrane region" description="Helical" evidence="1">
    <location>
        <begin position="45"/>
        <end position="66"/>
    </location>
</feature>
<proteinExistence type="predicted"/>
<evidence type="ECO:0000313" key="2">
    <source>
        <dbReference type="EMBL" id="BBD80915.1"/>
    </source>
</evidence>
<dbReference type="AlphaFoldDB" id="A0A2Z6E6W7"/>
<dbReference type="InterPro" id="IPR036412">
    <property type="entry name" value="HAD-like_sf"/>
</dbReference>
<reference evidence="3" key="2">
    <citation type="submission" date="2018-06" db="EMBL/GenBank/DDBJ databases">
        <title>Genome sequence of Rhodanobacteraceae bacterium strain Dysh456.</title>
        <authorList>
            <person name="Fukui M."/>
        </authorList>
    </citation>
    <scope>NUCLEOTIDE SEQUENCE [LARGE SCALE GENOMIC DNA]</scope>
    <source>
        <strain evidence="3">Dysh456</strain>
    </source>
</reference>
<dbReference type="SUPFAM" id="SSF56784">
    <property type="entry name" value="HAD-like"/>
    <property type="match status" value="1"/>
</dbReference>
<dbReference type="EMBL" id="AP018560">
    <property type="protein sequence ID" value="BBD80915.1"/>
    <property type="molecule type" value="Genomic_DNA"/>
</dbReference>
<keyword evidence="1" id="KW-0472">Membrane</keyword>
<keyword evidence="1" id="KW-1133">Transmembrane helix</keyword>
<organism evidence="2 3">
    <name type="scientific">Aerosticca soli</name>
    <dbReference type="NCBI Taxonomy" id="2010829"/>
    <lineage>
        <taxon>Bacteria</taxon>
        <taxon>Pseudomonadati</taxon>
        <taxon>Pseudomonadota</taxon>
        <taxon>Gammaproteobacteria</taxon>
        <taxon>Lysobacterales</taxon>
        <taxon>Rhodanobacteraceae</taxon>
        <taxon>Aerosticca</taxon>
    </lineage>
</organism>
<reference evidence="3" key="1">
    <citation type="submission" date="2018-04" db="EMBL/GenBank/DDBJ databases">
        <authorList>
            <person name="Watanabe M."/>
            <person name="Kojima H."/>
        </authorList>
    </citation>
    <scope>NUCLEOTIDE SEQUENCE [LARGE SCALE GENOMIC DNA]</scope>
    <source>
        <strain evidence="3">Dysh456</strain>
    </source>
</reference>
<evidence type="ECO:0000256" key="1">
    <source>
        <dbReference type="SAM" id="Phobius"/>
    </source>
</evidence>
<dbReference type="Proteomes" id="UP000270530">
    <property type="component" value="Chromosome"/>
</dbReference>
<sequence>MMELMAGADLPGACAMPRVVVFDFDGVLHRGDAFVLFVRERYRRAPWRLAGLLLCLPWLVPLLLVARPRAIRALIHIGLWGMRPARYLAAVDAFAMRRARQPGSFIREGLRTLRRHQCAGARVIVATGCETTLAKRLLEELGLPDVEVIGSELRAGWFGMRAHYHNYGPRKAQALARAGLAGWHVAYTDAAEDLPLLRSAAECAVLVNPAPKTRRRLERALGTRLRVVHWA</sequence>
<name>A0A2Z6E6W7_9GAMM</name>
<dbReference type="OrthoDB" id="9784466at2"/>
<keyword evidence="1" id="KW-0812">Transmembrane</keyword>
<gene>
    <name evidence="2" type="ORF">ALSL_2290</name>
</gene>
<dbReference type="KEGG" id="rbd:ALSL_2290"/>
<dbReference type="Pfam" id="PF12710">
    <property type="entry name" value="HAD"/>
    <property type="match status" value="1"/>
</dbReference>
<keyword evidence="3" id="KW-1185">Reference proteome</keyword>
<protein>
    <submittedName>
        <fullName evidence="2">Phosphoserine phosphatase</fullName>
    </submittedName>
</protein>
<dbReference type="Gene3D" id="1.20.1440.100">
    <property type="entry name" value="SG protein - dephosphorylation function"/>
    <property type="match status" value="1"/>
</dbReference>
<dbReference type="InterPro" id="IPR023214">
    <property type="entry name" value="HAD_sf"/>
</dbReference>
<evidence type="ECO:0000313" key="3">
    <source>
        <dbReference type="Proteomes" id="UP000270530"/>
    </source>
</evidence>
<accession>A0A2Z6E6W7</accession>
<dbReference type="Gene3D" id="3.40.50.1000">
    <property type="entry name" value="HAD superfamily/HAD-like"/>
    <property type="match status" value="1"/>
</dbReference>